<evidence type="ECO:0000313" key="2">
    <source>
        <dbReference type="EMBL" id="WFF83848.1"/>
    </source>
</evidence>
<protein>
    <submittedName>
        <fullName evidence="2">Uncharacterized protein</fullName>
    </submittedName>
</protein>
<dbReference type="AlphaFoldDB" id="A0AAX3SVA2"/>
<name>A0AAX3SVA2_9BURK</name>
<keyword evidence="1" id="KW-0472">Membrane</keyword>
<dbReference type="RefSeq" id="WP_277849897.1">
    <property type="nucleotide sequence ID" value="NZ_CP120956.1"/>
</dbReference>
<keyword evidence="1" id="KW-0812">Transmembrane</keyword>
<evidence type="ECO:0000256" key="1">
    <source>
        <dbReference type="SAM" id="Phobius"/>
    </source>
</evidence>
<keyword evidence="1" id="KW-1133">Transmembrane helix</keyword>
<gene>
    <name evidence="2" type="ORF">PYR84_14450</name>
</gene>
<feature type="transmembrane region" description="Helical" evidence="1">
    <location>
        <begin position="6"/>
        <end position="26"/>
    </location>
</feature>
<sequence>MNELQTRLIVVCVLTLVVVMLISKYKIVKPSTSSKNKLVFKASLFIAISFGAFAALWNKF</sequence>
<proteinExistence type="predicted"/>
<dbReference type="Proteomes" id="UP001219066">
    <property type="component" value="Chromosome"/>
</dbReference>
<feature type="transmembrane region" description="Helical" evidence="1">
    <location>
        <begin position="38"/>
        <end position="57"/>
    </location>
</feature>
<accession>A0AAX3SVA2</accession>
<reference evidence="2" key="1">
    <citation type="submission" date="2023-03" db="EMBL/GenBank/DDBJ databases">
        <title>Synergistic degradation of erythromycin by symbiotic bacteria Ery-6A and Ery-6B and application in simulated water remediation.</title>
        <authorList>
            <person name="Xu S."/>
        </authorList>
    </citation>
    <scope>NUCLEOTIDE SEQUENCE</scope>
    <source>
        <strain evidence="2">Ery-6A</strain>
    </source>
</reference>
<evidence type="ECO:0000313" key="3">
    <source>
        <dbReference type="Proteomes" id="UP001219066"/>
    </source>
</evidence>
<dbReference type="EMBL" id="CP120956">
    <property type="protein sequence ID" value="WFF83848.1"/>
    <property type="molecule type" value="Genomic_DNA"/>
</dbReference>
<organism evidence="2 3">
    <name type="scientific">Delftia tsuruhatensis</name>
    <dbReference type="NCBI Taxonomy" id="180282"/>
    <lineage>
        <taxon>Bacteria</taxon>
        <taxon>Pseudomonadati</taxon>
        <taxon>Pseudomonadota</taxon>
        <taxon>Betaproteobacteria</taxon>
        <taxon>Burkholderiales</taxon>
        <taxon>Comamonadaceae</taxon>
        <taxon>Delftia</taxon>
    </lineage>
</organism>